<gene>
    <name evidence="11" type="primary">Rrh</name>
    <name evidence="11" type="ORF">AWC38_SpisGene3005</name>
</gene>
<keyword evidence="5 9" id="KW-0472">Membrane</keyword>
<evidence type="ECO:0000256" key="6">
    <source>
        <dbReference type="ARBA" id="ARBA00023170"/>
    </source>
</evidence>
<dbReference type="Proteomes" id="UP000225706">
    <property type="component" value="Unassembled WGS sequence"/>
</dbReference>
<evidence type="ECO:0000256" key="1">
    <source>
        <dbReference type="ARBA" id="ARBA00004141"/>
    </source>
</evidence>
<dbReference type="InterPro" id="IPR000276">
    <property type="entry name" value="GPCR_Rhodpsn"/>
</dbReference>
<dbReference type="Pfam" id="PF00001">
    <property type="entry name" value="7tm_1"/>
    <property type="match status" value="1"/>
</dbReference>
<organism evidence="11 12">
    <name type="scientific">Stylophora pistillata</name>
    <name type="common">Smooth cauliflower coral</name>
    <dbReference type="NCBI Taxonomy" id="50429"/>
    <lineage>
        <taxon>Eukaryota</taxon>
        <taxon>Metazoa</taxon>
        <taxon>Cnidaria</taxon>
        <taxon>Anthozoa</taxon>
        <taxon>Hexacorallia</taxon>
        <taxon>Scleractinia</taxon>
        <taxon>Astrocoeniina</taxon>
        <taxon>Pocilloporidae</taxon>
        <taxon>Stylophora</taxon>
    </lineage>
</organism>
<accession>A0A2B4SSV1</accession>
<dbReference type="InterPro" id="IPR017452">
    <property type="entry name" value="GPCR_Rhodpsn_7TM"/>
</dbReference>
<feature type="transmembrane region" description="Helical" evidence="9">
    <location>
        <begin position="266"/>
        <end position="293"/>
    </location>
</feature>
<dbReference type="STRING" id="50429.A0A2B4SSV1"/>
<dbReference type="EMBL" id="LSMT01000026">
    <property type="protein sequence ID" value="PFX32163.1"/>
    <property type="molecule type" value="Genomic_DNA"/>
</dbReference>
<sequence length="404" mass="45065">MARQITQVLTEKIYETIAAVYSLTMLATIITNSIVILTFYKVRCLLTPSSLPVLSLALADLVLALTVMPFGIVANANMIWLMGDVGCNWYAYGHTVVGLSSILHHAVIAVEATRKIVRGIRHAGARKREMITTIVVVWAVVLVWGTMPLIGWSSYGPEGSGAVCSIKWKSTDSTDVSFAIITFVLFLFIPVIIIIACYTAISYDLQRMARKAKKQWGSRAQMTIGRVAAKKKSIWTGVIMFVAIFLVWMPYAIISLLSIIGTPAKIPPLALALTAMLAKTSTFLNPIICFFWYHKFRNGTKMLCRNSNRMASLQTAWVTSWEEPPSTAAGDSVVGGGGRGNMKLYSCPTHFASRFVHVQKLRLNAATETADYKRETERQRYIKFSERQTDKRRENDSCTDRRIE</sequence>
<evidence type="ECO:0000256" key="3">
    <source>
        <dbReference type="ARBA" id="ARBA00022989"/>
    </source>
</evidence>
<feature type="transmembrane region" description="Helical" evidence="9">
    <location>
        <begin position="61"/>
        <end position="83"/>
    </location>
</feature>
<dbReference type="PRINTS" id="PR00237">
    <property type="entry name" value="GPCRRHODOPSN"/>
</dbReference>
<evidence type="ECO:0000256" key="8">
    <source>
        <dbReference type="SAM" id="MobiDB-lite"/>
    </source>
</evidence>
<protein>
    <submittedName>
        <fullName evidence="11">Visual pigment-like receptor peropsin</fullName>
    </submittedName>
</protein>
<comment type="caution">
    <text evidence="11">The sequence shown here is derived from an EMBL/GenBank/DDBJ whole genome shotgun (WGS) entry which is preliminary data.</text>
</comment>
<feature type="transmembrane region" description="Helical" evidence="9">
    <location>
        <begin position="89"/>
        <end position="110"/>
    </location>
</feature>
<comment type="subcellular location">
    <subcellularLocation>
        <location evidence="1">Membrane</location>
        <topology evidence="1">Multi-pass membrane protein</topology>
    </subcellularLocation>
</comment>
<dbReference type="GO" id="GO:0004930">
    <property type="term" value="F:G protein-coupled receptor activity"/>
    <property type="evidence" value="ECO:0007669"/>
    <property type="project" value="UniProtKB-KW"/>
</dbReference>
<keyword evidence="3 9" id="KW-1133">Transmembrane helix</keyword>
<evidence type="ECO:0000313" key="11">
    <source>
        <dbReference type="EMBL" id="PFX32163.1"/>
    </source>
</evidence>
<evidence type="ECO:0000313" key="12">
    <source>
        <dbReference type="Proteomes" id="UP000225706"/>
    </source>
</evidence>
<evidence type="ECO:0000256" key="4">
    <source>
        <dbReference type="ARBA" id="ARBA00023040"/>
    </source>
</evidence>
<dbReference type="PROSITE" id="PS50262">
    <property type="entry name" value="G_PROTEIN_RECEP_F1_2"/>
    <property type="match status" value="1"/>
</dbReference>
<dbReference type="SUPFAM" id="SSF81321">
    <property type="entry name" value="Family A G protein-coupled receptor-like"/>
    <property type="match status" value="1"/>
</dbReference>
<feature type="transmembrane region" description="Helical" evidence="9">
    <location>
        <begin position="131"/>
        <end position="150"/>
    </location>
</feature>
<proteinExistence type="predicted"/>
<reference evidence="12" key="1">
    <citation type="journal article" date="2017" name="bioRxiv">
        <title>Comparative analysis of the genomes of Stylophora pistillata and Acropora digitifera provides evidence for extensive differences between species of corals.</title>
        <authorList>
            <person name="Voolstra C.R."/>
            <person name="Li Y."/>
            <person name="Liew Y.J."/>
            <person name="Baumgarten S."/>
            <person name="Zoccola D."/>
            <person name="Flot J.-F."/>
            <person name="Tambutte S."/>
            <person name="Allemand D."/>
            <person name="Aranda M."/>
        </authorList>
    </citation>
    <scope>NUCLEOTIDE SEQUENCE [LARGE SCALE GENOMIC DNA]</scope>
</reference>
<evidence type="ECO:0000259" key="10">
    <source>
        <dbReference type="PROSITE" id="PS50262"/>
    </source>
</evidence>
<feature type="domain" description="G-protein coupled receptors family 1 profile" evidence="10">
    <location>
        <begin position="31"/>
        <end position="289"/>
    </location>
</feature>
<keyword evidence="2 9" id="KW-0812">Transmembrane</keyword>
<evidence type="ECO:0000256" key="9">
    <source>
        <dbReference type="SAM" id="Phobius"/>
    </source>
</evidence>
<dbReference type="Gene3D" id="1.20.1070.10">
    <property type="entry name" value="Rhodopsin 7-helix transmembrane proteins"/>
    <property type="match status" value="1"/>
</dbReference>
<keyword evidence="6 11" id="KW-0675">Receptor</keyword>
<evidence type="ECO:0000256" key="5">
    <source>
        <dbReference type="ARBA" id="ARBA00023136"/>
    </source>
</evidence>
<dbReference type="AlphaFoldDB" id="A0A2B4SSV1"/>
<dbReference type="InterPro" id="IPR050125">
    <property type="entry name" value="GPCR_opsins"/>
</dbReference>
<keyword evidence="7" id="KW-0807">Transducer</keyword>
<feature type="transmembrane region" description="Helical" evidence="9">
    <location>
        <begin position="20"/>
        <end position="40"/>
    </location>
</feature>
<evidence type="ECO:0000256" key="7">
    <source>
        <dbReference type="ARBA" id="ARBA00023224"/>
    </source>
</evidence>
<dbReference type="OrthoDB" id="7217071at2759"/>
<name>A0A2B4SSV1_STYPI</name>
<feature type="region of interest" description="Disordered" evidence="8">
    <location>
        <begin position="383"/>
        <end position="404"/>
    </location>
</feature>
<keyword evidence="12" id="KW-1185">Reference proteome</keyword>
<evidence type="ECO:0000256" key="2">
    <source>
        <dbReference type="ARBA" id="ARBA00022692"/>
    </source>
</evidence>
<feature type="transmembrane region" description="Helical" evidence="9">
    <location>
        <begin position="234"/>
        <end position="260"/>
    </location>
</feature>
<feature type="transmembrane region" description="Helical" evidence="9">
    <location>
        <begin position="178"/>
        <end position="201"/>
    </location>
</feature>
<dbReference type="GO" id="GO:0016020">
    <property type="term" value="C:membrane"/>
    <property type="evidence" value="ECO:0007669"/>
    <property type="project" value="UniProtKB-SubCell"/>
</dbReference>
<dbReference type="PANTHER" id="PTHR24240">
    <property type="entry name" value="OPSIN"/>
    <property type="match status" value="1"/>
</dbReference>
<keyword evidence="4" id="KW-0297">G-protein coupled receptor</keyword>